<keyword evidence="2" id="KW-1185">Reference proteome</keyword>
<accession>A0A9N9PED6</accession>
<comment type="caution">
    <text evidence="1">The sequence shown here is derived from an EMBL/GenBank/DDBJ whole genome shotgun (WGS) entry which is preliminary data.</text>
</comment>
<feature type="non-terminal residue" evidence="1">
    <location>
        <position position="1"/>
    </location>
</feature>
<proteinExistence type="predicted"/>
<organism evidence="1 2">
    <name type="scientific">Dentiscutata erythropus</name>
    <dbReference type="NCBI Taxonomy" id="1348616"/>
    <lineage>
        <taxon>Eukaryota</taxon>
        <taxon>Fungi</taxon>
        <taxon>Fungi incertae sedis</taxon>
        <taxon>Mucoromycota</taxon>
        <taxon>Glomeromycotina</taxon>
        <taxon>Glomeromycetes</taxon>
        <taxon>Diversisporales</taxon>
        <taxon>Gigasporaceae</taxon>
        <taxon>Dentiscutata</taxon>
    </lineage>
</organism>
<evidence type="ECO:0000313" key="1">
    <source>
        <dbReference type="EMBL" id="CAG8817685.1"/>
    </source>
</evidence>
<sequence length="139" mass="15811">DEYSVKSLQSAINALNQYFNGKTSKIKLIDLNDKKTHPDLWPKCPPNADPQFYLHSIKGIYVESYDIDISGHKISNQTGHKTLIQLLKSLGLSDYKTMSISRHKSQKGLASYEHPIKHVQELGYQALNKAISYHNKEVN</sequence>
<feature type="non-terminal residue" evidence="1">
    <location>
        <position position="139"/>
    </location>
</feature>
<name>A0A9N9PED6_9GLOM</name>
<dbReference type="AlphaFoldDB" id="A0A9N9PED6"/>
<evidence type="ECO:0000313" key="2">
    <source>
        <dbReference type="Proteomes" id="UP000789405"/>
    </source>
</evidence>
<protein>
    <submittedName>
        <fullName evidence="1">14604_t:CDS:1</fullName>
    </submittedName>
</protein>
<reference evidence="1" key="1">
    <citation type="submission" date="2021-06" db="EMBL/GenBank/DDBJ databases">
        <authorList>
            <person name="Kallberg Y."/>
            <person name="Tangrot J."/>
            <person name="Rosling A."/>
        </authorList>
    </citation>
    <scope>NUCLEOTIDE SEQUENCE</scope>
    <source>
        <strain evidence="1">MA453B</strain>
    </source>
</reference>
<dbReference type="EMBL" id="CAJVPY010055579">
    <property type="protein sequence ID" value="CAG8817685.1"/>
    <property type="molecule type" value="Genomic_DNA"/>
</dbReference>
<dbReference type="OrthoDB" id="2448035at2759"/>
<gene>
    <name evidence="1" type="ORF">DERYTH_LOCUS26482</name>
</gene>
<dbReference type="Proteomes" id="UP000789405">
    <property type="component" value="Unassembled WGS sequence"/>
</dbReference>